<reference evidence="1" key="1">
    <citation type="submission" date="2023-08" db="EMBL/GenBank/DDBJ databases">
        <authorList>
            <person name="Alioto T."/>
            <person name="Alioto T."/>
            <person name="Gomez Garrido J."/>
        </authorList>
    </citation>
    <scope>NUCLEOTIDE SEQUENCE</scope>
</reference>
<evidence type="ECO:0000313" key="2">
    <source>
        <dbReference type="Proteomes" id="UP001162480"/>
    </source>
</evidence>
<dbReference type="EMBL" id="OX597823">
    <property type="protein sequence ID" value="CAI9729077.1"/>
    <property type="molecule type" value="Genomic_DNA"/>
</dbReference>
<protein>
    <submittedName>
        <fullName evidence="1">Uncharacterized protein</fullName>
    </submittedName>
</protein>
<organism evidence="1 2">
    <name type="scientific">Octopus vulgaris</name>
    <name type="common">Common octopus</name>
    <dbReference type="NCBI Taxonomy" id="6645"/>
    <lineage>
        <taxon>Eukaryota</taxon>
        <taxon>Metazoa</taxon>
        <taxon>Spiralia</taxon>
        <taxon>Lophotrochozoa</taxon>
        <taxon>Mollusca</taxon>
        <taxon>Cephalopoda</taxon>
        <taxon>Coleoidea</taxon>
        <taxon>Octopodiformes</taxon>
        <taxon>Octopoda</taxon>
        <taxon>Incirrata</taxon>
        <taxon>Octopodidae</taxon>
        <taxon>Octopus</taxon>
    </lineage>
</organism>
<proteinExistence type="predicted"/>
<dbReference type="Proteomes" id="UP001162480">
    <property type="component" value="Chromosome 10"/>
</dbReference>
<name>A0AA36B985_OCTVU</name>
<keyword evidence="2" id="KW-1185">Reference proteome</keyword>
<sequence>MTLRQNIMMRKLRFSGHVMRRDGLERTIITGKVNGRRKRRRPPTSWLKDIAATGLSLFSAVHWVEDRRRLVELTKR</sequence>
<accession>A0AA36B985</accession>
<dbReference type="AlphaFoldDB" id="A0AA36B985"/>
<gene>
    <name evidence="1" type="ORF">OCTVUL_1B007280</name>
</gene>
<evidence type="ECO:0000313" key="1">
    <source>
        <dbReference type="EMBL" id="CAI9729077.1"/>
    </source>
</evidence>